<evidence type="ECO:0000256" key="1">
    <source>
        <dbReference type="ARBA" id="ARBA00023157"/>
    </source>
</evidence>
<reference evidence="5" key="1">
    <citation type="submission" date="2020-08" db="EMBL/GenBank/DDBJ databases">
        <title>Genome Sequencing and Pan-Genome Analysis of Migratory bird Vibrio Strains, Inner Mongolia.</title>
        <authorList>
            <person name="Zheng L."/>
        </authorList>
    </citation>
    <scope>NUCLEOTIDE SEQUENCE</scope>
    <source>
        <strain evidence="5">M13F</strain>
    </source>
</reference>
<dbReference type="Pfam" id="PF00089">
    <property type="entry name" value="Trypsin"/>
    <property type="match status" value="1"/>
</dbReference>
<dbReference type="PRINTS" id="PR00722">
    <property type="entry name" value="CHYMOTRYPSIN"/>
</dbReference>
<dbReference type="Gene3D" id="2.60.40.10">
    <property type="entry name" value="Immunoglobulins"/>
    <property type="match status" value="1"/>
</dbReference>
<protein>
    <submittedName>
        <fullName evidence="5">Serine protease</fullName>
    </submittedName>
</protein>
<dbReference type="SUPFAM" id="SSF50494">
    <property type="entry name" value="Trypsin-like serine proteases"/>
    <property type="match status" value="1"/>
</dbReference>
<dbReference type="PANTHER" id="PTHR24253">
    <property type="entry name" value="TRANSMEMBRANE PROTEASE SERINE"/>
    <property type="match status" value="1"/>
</dbReference>
<gene>
    <name evidence="5" type="ORF">H8Q88_04760</name>
</gene>
<dbReference type="GO" id="GO:0004252">
    <property type="term" value="F:serine-type endopeptidase activity"/>
    <property type="evidence" value="ECO:0007669"/>
    <property type="project" value="InterPro"/>
</dbReference>
<organism evidence="5 6">
    <name type="scientific">Vibrio metschnikovii</name>
    <dbReference type="NCBI Taxonomy" id="28172"/>
    <lineage>
        <taxon>Bacteria</taxon>
        <taxon>Pseudomonadati</taxon>
        <taxon>Pseudomonadota</taxon>
        <taxon>Gammaproteobacteria</taxon>
        <taxon>Vibrionales</taxon>
        <taxon>Vibrionaceae</taxon>
        <taxon>Vibrio</taxon>
    </lineage>
</organism>
<dbReference type="GO" id="GO:0006508">
    <property type="term" value="P:proteolysis"/>
    <property type="evidence" value="ECO:0007669"/>
    <property type="project" value="UniProtKB-KW"/>
</dbReference>
<dbReference type="PROSITE" id="PS00135">
    <property type="entry name" value="TRYPSIN_SER"/>
    <property type="match status" value="1"/>
</dbReference>
<dbReference type="PROSITE" id="PS50240">
    <property type="entry name" value="TRYPSIN_DOM"/>
    <property type="match status" value="1"/>
</dbReference>
<comment type="caution">
    <text evidence="5">The sequence shown here is derived from an EMBL/GenBank/DDBJ whole genome shotgun (WGS) entry which is preliminary data.</text>
</comment>
<sequence length="416" mass="45586">MRNTIGVLLAAGLVAGPVVATESTEMQTSFSSRIIGGEPAEKGQWSFMTALIRNQASNSYQGQFCGASYLGDGWVLTAAHCVERINFNDFHVHIGVHDLLRASIEGKRAEVKAVYVNEKYADTSDYSNDIALIELKSKPNADAVALKTTGEELSKGQTLTVMGWGNTVADRNTRPIYPWILNQVDVPYVPRATCQNLGRDYRDIGDDAICAGFPEGEKDSCQGDSGGPLVYSHNGGIEQVGVVSWGDGCAQPNAYGVYANVAYFQDWIAEIKESGISYTQYTYRKVTQSTVEEKLVIENTSDTAWSILDIELEPDSKLTITTNTCLNATLEPSNSCSIHLTSTSKKLFTQLDDMFDEQQLVVTTNRSNNEKLSFLLVFERDKPDLPSSSGSGGSIGWSLFGLSLLGWFRFRKGVRL</sequence>
<keyword evidence="2" id="KW-0720">Serine protease</keyword>
<dbReference type="Proteomes" id="UP000615796">
    <property type="component" value="Unassembled WGS sequence"/>
</dbReference>
<dbReference type="InterPro" id="IPR033116">
    <property type="entry name" value="TRYPSIN_SER"/>
</dbReference>
<dbReference type="InterPro" id="IPR009003">
    <property type="entry name" value="Peptidase_S1_PA"/>
</dbReference>
<feature type="domain" description="Peptidase S1" evidence="4">
    <location>
        <begin position="34"/>
        <end position="273"/>
    </location>
</feature>
<dbReference type="PROSITE" id="PS00134">
    <property type="entry name" value="TRYPSIN_HIS"/>
    <property type="match status" value="1"/>
</dbReference>
<feature type="chain" id="PRO_5040879804" evidence="3">
    <location>
        <begin position="21"/>
        <end position="416"/>
    </location>
</feature>
<evidence type="ECO:0000256" key="2">
    <source>
        <dbReference type="RuleBase" id="RU363034"/>
    </source>
</evidence>
<dbReference type="FunFam" id="2.40.10.10:FF:000002">
    <property type="entry name" value="Transmembrane protease serine"/>
    <property type="match status" value="1"/>
</dbReference>
<evidence type="ECO:0000259" key="4">
    <source>
        <dbReference type="PROSITE" id="PS50240"/>
    </source>
</evidence>
<evidence type="ECO:0000313" key="5">
    <source>
        <dbReference type="EMBL" id="MBC5850269.1"/>
    </source>
</evidence>
<dbReference type="EMBL" id="JACRUP010000002">
    <property type="protein sequence ID" value="MBC5850269.1"/>
    <property type="molecule type" value="Genomic_DNA"/>
</dbReference>
<keyword evidence="6" id="KW-1185">Reference proteome</keyword>
<proteinExistence type="predicted"/>
<dbReference type="PANTHER" id="PTHR24253:SF176">
    <property type="entry name" value="CORIN, ISOFORM B"/>
    <property type="match status" value="1"/>
</dbReference>
<feature type="signal peptide" evidence="3">
    <location>
        <begin position="1"/>
        <end position="20"/>
    </location>
</feature>
<keyword evidence="2 5" id="KW-0645">Protease</keyword>
<dbReference type="InterPro" id="IPR001254">
    <property type="entry name" value="Trypsin_dom"/>
</dbReference>
<dbReference type="InterPro" id="IPR013783">
    <property type="entry name" value="Ig-like_fold"/>
</dbReference>
<keyword evidence="1" id="KW-1015">Disulfide bond</keyword>
<dbReference type="FunFam" id="2.40.10.10:FF:000068">
    <property type="entry name" value="transmembrane protease serine 2"/>
    <property type="match status" value="1"/>
</dbReference>
<dbReference type="SMART" id="SM00020">
    <property type="entry name" value="Tryp_SPc"/>
    <property type="match status" value="1"/>
</dbReference>
<evidence type="ECO:0000256" key="3">
    <source>
        <dbReference type="SAM" id="SignalP"/>
    </source>
</evidence>
<dbReference type="InterPro" id="IPR001314">
    <property type="entry name" value="Peptidase_S1A"/>
</dbReference>
<dbReference type="RefSeq" id="WP_187025442.1">
    <property type="nucleotide sequence ID" value="NZ_JACRUP010000002.1"/>
</dbReference>
<dbReference type="CDD" id="cd00190">
    <property type="entry name" value="Tryp_SPc"/>
    <property type="match status" value="1"/>
</dbReference>
<accession>A0A9X0R647</accession>
<keyword evidence="2" id="KW-0378">Hydrolase</keyword>
<name>A0A9X0R647_VIBME</name>
<dbReference type="InterPro" id="IPR018114">
    <property type="entry name" value="TRYPSIN_HIS"/>
</dbReference>
<evidence type="ECO:0000313" key="6">
    <source>
        <dbReference type="Proteomes" id="UP000615796"/>
    </source>
</evidence>
<keyword evidence="3" id="KW-0732">Signal</keyword>
<dbReference type="InterPro" id="IPR043504">
    <property type="entry name" value="Peptidase_S1_PA_chymotrypsin"/>
</dbReference>
<dbReference type="Gene3D" id="2.40.10.10">
    <property type="entry name" value="Trypsin-like serine proteases"/>
    <property type="match status" value="1"/>
</dbReference>
<dbReference type="AlphaFoldDB" id="A0A9X0R647"/>